<proteinExistence type="predicted"/>
<accession>A0A2T0Q7H2</accession>
<dbReference type="EMBL" id="PVZC01000003">
    <property type="protein sequence ID" value="PRX99673.1"/>
    <property type="molecule type" value="Genomic_DNA"/>
</dbReference>
<keyword evidence="2" id="KW-1185">Reference proteome</keyword>
<dbReference type="Proteomes" id="UP000237846">
    <property type="component" value="Unassembled WGS sequence"/>
</dbReference>
<dbReference type="RefSeq" id="WP_146159422.1">
    <property type="nucleotide sequence ID" value="NZ_PVZC01000003.1"/>
</dbReference>
<evidence type="ECO:0000313" key="2">
    <source>
        <dbReference type="Proteomes" id="UP000237846"/>
    </source>
</evidence>
<protein>
    <submittedName>
        <fullName evidence="1">Uncharacterized protein</fullName>
    </submittedName>
</protein>
<gene>
    <name evidence="1" type="ORF">CLV72_103278</name>
</gene>
<organism evidence="1 2">
    <name type="scientific">Allonocardiopsis opalescens</name>
    <dbReference type="NCBI Taxonomy" id="1144618"/>
    <lineage>
        <taxon>Bacteria</taxon>
        <taxon>Bacillati</taxon>
        <taxon>Actinomycetota</taxon>
        <taxon>Actinomycetes</taxon>
        <taxon>Streptosporangiales</taxon>
        <taxon>Allonocardiopsis</taxon>
    </lineage>
</organism>
<dbReference type="OrthoDB" id="5193742at2"/>
<comment type="caution">
    <text evidence="1">The sequence shown here is derived from an EMBL/GenBank/DDBJ whole genome shotgun (WGS) entry which is preliminary data.</text>
</comment>
<sequence>MAAVTAAVLTGCAAQQTGAVQDTVHALYAAAAAGDGAAACALLTPEAARSLASADSGCPEEIVSLGLDGGEIESTEVWSGAAQVRLDRDTVFLTEFPQGWLVHAAGCTPRPGLPYACEVEG</sequence>
<reference evidence="1 2" key="1">
    <citation type="submission" date="2018-03" db="EMBL/GenBank/DDBJ databases">
        <title>Genomic Encyclopedia of Archaeal and Bacterial Type Strains, Phase II (KMG-II): from individual species to whole genera.</title>
        <authorList>
            <person name="Goeker M."/>
        </authorList>
    </citation>
    <scope>NUCLEOTIDE SEQUENCE [LARGE SCALE GENOMIC DNA]</scope>
    <source>
        <strain evidence="1 2">DSM 45601</strain>
    </source>
</reference>
<evidence type="ECO:0000313" key="1">
    <source>
        <dbReference type="EMBL" id="PRX99673.1"/>
    </source>
</evidence>
<name>A0A2T0Q7H2_9ACTN</name>
<dbReference type="AlphaFoldDB" id="A0A2T0Q7H2"/>